<dbReference type="InterPro" id="IPR036366">
    <property type="entry name" value="PGBDSf"/>
</dbReference>
<dbReference type="Gene3D" id="1.10.101.10">
    <property type="entry name" value="PGBD-like superfamily/PGBD"/>
    <property type="match status" value="1"/>
</dbReference>
<dbReference type="GO" id="GO:0030313">
    <property type="term" value="C:cell envelope"/>
    <property type="evidence" value="ECO:0007669"/>
    <property type="project" value="UniProtKB-SubCell"/>
</dbReference>
<evidence type="ECO:0000313" key="5">
    <source>
        <dbReference type="EMBL" id="TMR09813.1"/>
    </source>
</evidence>
<dbReference type="InterPro" id="IPR002477">
    <property type="entry name" value="Peptidoglycan-bd-like"/>
</dbReference>
<sequence>MVLGAGAAAVALLAPGGAEAGGGAATSPPATATVERGDLTDTLTVSGVLGHGAEQPVINSAGGTLTALPAEGAVIGRGDELYEVDRDPVVLMYGPKPMHRTLELGVTDGADVRHLEKNLKALGHDLTVDDHFGLATLTAVREWQADTGLPVTGSVSKSQVVFLPGKVRVQALRASVAAPVRKGQTLLTVTGVERMVTVQLDAGRQRLAKKGAPVGLQLPGELELTGKIAKVGTVAKPAGDDGTSTVEVRITLDDPGKAGTLDQAPVSVELQSEIRRGVLSVPVEALLALREGGYGVEVVEGSSVRVVPVKAGVFAGGRVEVSGGDLREGMRVGVPGT</sequence>
<dbReference type="Proteomes" id="UP000309128">
    <property type="component" value="Unassembled WGS sequence"/>
</dbReference>
<feature type="chain" id="PRO_5024464900" evidence="3">
    <location>
        <begin position="21"/>
        <end position="337"/>
    </location>
</feature>
<gene>
    <name evidence="5" type="ORF">ETD86_42080</name>
</gene>
<organism evidence="5 6">
    <name type="scientific">Nonomuraea turkmeniaca</name>
    <dbReference type="NCBI Taxonomy" id="103838"/>
    <lineage>
        <taxon>Bacteria</taxon>
        <taxon>Bacillati</taxon>
        <taxon>Actinomycetota</taxon>
        <taxon>Actinomycetes</taxon>
        <taxon>Streptosporangiales</taxon>
        <taxon>Streptosporangiaceae</taxon>
        <taxon>Nonomuraea</taxon>
    </lineage>
</organism>
<dbReference type="PANTHER" id="PTHR32347">
    <property type="entry name" value="EFFLUX SYSTEM COMPONENT YKNX-RELATED"/>
    <property type="match status" value="1"/>
</dbReference>
<keyword evidence="6" id="KW-1185">Reference proteome</keyword>
<dbReference type="EMBL" id="VCKY01000216">
    <property type="protein sequence ID" value="TMR09813.1"/>
    <property type="molecule type" value="Genomic_DNA"/>
</dbReference>
<evidence type="ECO:0000256" key="2">
    <source>
        <dbReference type="ARBA" id="ARBA00023054"/>
    </source>
</evidence>
<name>A0A5S4F167_9ACTN</name>
<dbReference type="SUPFAM" id="SSF47090">
    <property type="entry name" value="PGBD-like"/>
    <property type="match status" value="1"/>
</dbReference>
<dbReference type="InterPro" id="IPR050465">
    <property type="entry name" value="UPF0194_transport"/>
</dbReference>
<keyword evidence="2" id="KW-0175">Coiled coil</keyword>
<comment type="caution">
    <text evidence="5">The sequence shown here is derived from an EMBL/GenBank/DDBJ whole genome shotgun (WGS) entry which is preliminary data.</text>
</comment>
<evidence type="ECO:0000259" key="4">
    <source>
        <dbReference type="Pfam" id="PF01471"/>
    </source>
</evidence>
<proteinExistence type="predicted"/>
<accession>A0A5S4F167</accession>
<comment type="subcellular location">
    <subcellularLocation>
        <location evidence="1">Cell envelope</location>
    </subcellularLocation>
</comment>
<evidence type="ECO:0000313" key="6">
    <source>
        <dbReference type="Proteomes" id="UP000309128"/>
    </source>
</evidence>
<protein>
    <submittedName>
        <fullName evidence="5">HlyD family efflux transporter periplasmic adaptor subunit</fullName>
    </submittedName>
</protein>
<dbReference type="InterPro" id="IPR036365">
    <property type="entry name" value="PGBD-like_sf"/>
</dbReference>
<evidence type="ECO:0000256" key="3">
    <source>
        <dbReference type="SAM" id="SignalP"/>
    </source>
</evidence>
<feature type="signal peptide" evidence="3">
    <location>
        <begin position="1"/>
        <end position="20"/>
    </location>
</feature>
<dbReference type="Pfam" id="PF01471">
    <property type="entry name" value="PG_binding_1"/>
    <property type="match status" value="1"/>
</dbReference>
<keyword evidence="3" id="KW-0732">Signal</keyword>
<dbReference type="AlphaFoldDB" id="A0A5S4F167"/>
<evidence type="ECO:0000256" key="1">
    <source>
        <dbReference type="ARBA" id="ARBA00004196"/>
    </source>
</evidence>
<dbReference type="OrthoDB" id="3268648at2"/>
<dbReference type="Gene3D" id="2.40.420.20">
    <property type="match status" value="1"/>
</dbReference>
<feature type="domain" description="Peptidoglycan binding-like" evidence="4">
    <location>
        <begin position="109"/>
        <end position="158"/>
    </location>
</feature>
<reference evidence="5 6" key="1">
    <citation type="submission" date="2019-05" db="EMBL/GenBank/DDBJ databases">
        <title>Draft genome sequence of Nonomuraea turkmeniaca DSM 43926.</title>
        <authorList>
            <person name="Saricaoglu S."/>
            <person name="Isik K."/>
        </authorList>
    </citation>
    <scope>NUCLEOTIDE SEQUENCE [LARGE SCALE GENOMIC DNA]</scope>
    <source>
        <strain evidence="5 6">DSM 43926</strain>
    </source>
</reference>